<dbReference type="AlphaFoldDB" id="A0AAV3R2X0"/>
<proteinExistence type="predicted"/>
<dbReference type="Proteomes" id="UP001454036">
    <property type="component" value="Unassembled WGS sequence"/>
</dbReference>
<evidence type="ECO:0000313" key="3">
    <source>
        <dbReference type="EMBL" id="GAA0170680.1"/>
    </source>
</evidence>
<accession>A0AAV3R2X0</accession>
<feature type="domain" description="Retrovirus-related Pol polyprotein from transposon TNT 1-94-like beta-barrel" evidence="2">
    <location>
        <begin position="134"/>
        <end position="182"/>
    </location>
</feature>
<evidence type="ECO:0000256" key="1">
    <source>
        <dbReference type="SAM" id="MobiDB-lite"/>
    </source>
</evidence>
<comment type="caution">
    <text evidence="3">The sequence shown here is derived from an EMBL/GenBank/DDBJ whole genome shotgun (WGS) entry which is preliminary data.</text>
</comment>
<dbReference type="Pfam" id="PF22936">
    <property type="entry name" value="Pol_BBD"/>
    <property type="match status" value="1"/>
</dbReference>
<feature type="compositionally biased region" description="Polar residues" evidence="1">
    <location>
        <begin position="49"/>
        <end position="64"/>
    </location>
</feature>
<feature type="region of interest" description="Disordered" evidence="1">
    <location>
        <begin position="49"/>
        <end position="69"/>
    </location>
</feature>
<name>A0AAV3R2X0_LITER</name>
<protein>
    <recommendedName>
        <fullName evidence="2">Retrovirus-related Pol polyprotein from transposon TNT 1-94-like beta-barrel domain-containing protein</fullName>
    </recommendedName>
</protein>
<organism evidence="3 4">
    <name type="scientific">Lithospermum erythrorhizon</name>
    <name type="common">Purple gromwell</name>
    <name type="synonym">Lithospermum officinale var. erythrorhizon</name>
    <dbReference type="NCBI Taxonomy" id="34254"/>
    <lineage>
        <taxon>Eukaryota</taxon>
        <taxon>Viridiplantae</taxon>
        <taxon>Streptophyta</taxon>
        <taxon>Embryophyta</taxon>
        <taxon>Tracheophyta</taxon>
        <taxon>Spermatophyta</taxon>
        <taxon>Magnoliopsida</taxon>
        <taxon>eudicotyledons</taxon>
        <taxon>Gunneridae</taxon>
        <taxon>Pentapetalae</taxon>
        <taxon>asterids</taxon>
        <taxon>lamiids</taxon>
        <taxon>Boraginales</taxon>
        <taxon>Boraginaceae</taxon>
        <taxon>Boraginoideae</taxon>
        <taxon>Lithospermeae</taxon>
        <taxon>Lithospermum</taxon>
    </lineage>
</organism>
<sequence>MVTNVEKQRQMHNALNIPAENTVFQVNAIKSQERTNNQRSQSENTVLQVSNNNQRFQPQSQGQDTPLEGGDIMEDNQHWQAVIAGMVQKEMGKAHIEQSDNYQEANLTGQRDFSYSALIHYSCSMASLNRSDSWIIDNEASTHICGNLDLFESYKPTNSIHTVNLPDNTVKPIQAIATVFIHKGYKTV</sequence>
<evidence type="ECO:0000259" key="2">
    <source>
        <dbReference type="Pfam" id="PF22936"/>
    </source>
</evidence>
<keyword evidence="4" id="KW-1185">Reference proteome</keyword>
<reference evidence="3 4" key="1">
    <citation type="submission" date="2024-01" db="EMBL/GenBank/DDBJ databases">
        <title>The complete chloroplast genome sequence of Lithospermum erythrorhizon: insights into the phylogenetic relationship among Boraginaceae species and the maternal lineages of purple gromwells.</title>
        <authorList>
            <person name="Okada T."/>
            <person name="Watanabe K."/>
        </authorList>
    </citation>
    <scope>NUCLEOTIDE SEQUENCE [LARGE SCALE GENOMIC DNA]</scope>
</reference>
<dbReference type="InterPro" id="IPR054722">
    <property type="entry name" value="PolX-like_BBD"/>
</dbReference>
<gene>
    <name evidence="3" type="ORF">LIER_41001</name>
</gene>
<dbReference type="EMBL" id="BAABME010024681">
    <property type="protein sequence ID" value="GAA0170680.1"/>
    <property type="molecule type" value="Genomic_DNA"/>
</dbReference>
<evidence type="ECO:0000313" key="4">
    <source>
        <dbReference type="Proteomes" id="UP001454036"/>
    </source>
</evidence>